<evidence type="ECO:0000313" key="2">
    <source>
        <dbReference type="Proteomes" id="UP000663873"/>
    </source>
</evidence>
<keyword evidence="2" id="KW-1185">Reference proteome</keyword>
<evidence type="ECO:0000313" key="1">
    <source>
        <dbReference type="EMBL" id="CAF5000756.1"/>
    </source>
</evidence>
<proteinExistence type="predicted"/>
<comment type="caution">
    <text evidence="1">The sequence shown here is derived from an EMBL/GenBank/DDBJ whole genome shotgun (WGS) entry which is preliminary data.</text>
</comment>
<dbReference type="AlphaFoldDB" id="A0A822AC84"/>
<accession>A0A822AC84</accession>
<dbReference type="EMBL" id="CAJOBP010110374">
    <property type="protein sequence ID" value="CAF5000756.1"/>
    <property type="molecule type" value="Genomic_DNA"/>
</dbReference>
<name>A0A822AC84_9BILA</name>
<gene>
    <name evidence="1" type="ORF">UJA718_LOCUS50215</name>
</gene>
<feature type="non-terminal residue" evidence="1">
    <location>
        <position position="1"/>
    </location>
</feature>
<protein>
    <submittedName>
        <fullName evidence="1">Uncharacterized protein</fullName>
    </submittedName>
</protein>
<reference evidence="1" key="1">
    <citation type="submission" date="2021-02" db="EMBL/GenBank/DDBJ databases">
        <authorList>
            <person name="Nowell W R."/>
        </authorList>
    </citation>
    <scope>NUCLEOTIDE SEQUENCE</scope>
</reference>
<dbReference type="Gene3D" id="1.20.5.340">
    <property type="match status" value="1"/>
</dbReference>
<organism evidence="1 2">
    <name type="scientific">Rotaria socialis</name>
    <dbReference type="NCBI Taxonomy" id="392032"/>
    <lineage>
        <taxon>Eukaryota</taxon>
        <taxon>Metazoa</taxon>
        <taxon>Spiralia</taxon>
        <taxon>Gnathifera</taxon>
        <taxon>Rotifera</taxon>
        <taxon>Eurotatoria</taxon>
        <taxon>Bdelloidea</taxon>
        <taxon>Philodinida</taxon>
        <taxon>Philodinidae</taxon>
        <taxon>Rotaria</taxon>
    </lineage>
</organism>
<dbReference type="Proteomes" id="UP000663873">
    <property type="component" value="Unassembled WGS sequence"/>
</dbReference>
<sequence>MGVTNREWTDKLTSFERQLNESNEKLKIELDSNLRLKKQHQDIQK</sequence>